<protein>
    <submittedName>
        <fullName evidence="2">Uncharacterized protein</fullName>
    </submittedName>
</protein>
<accession>A0A387B9E3</accession>
<organism evidence="2 3">
    <name type="scientific">Lactococcus allomyrinae</name>
    <dbReference type="NCBI Taxonomy" id="2419773"/>
    <lineage>
        <taxon>Bacteria</taxon>
        <taxon>Bacillati</taxon>
        <taxon>Bacillota</taxon>
        <taxon>Bacilli</taxon>
        <taxon>Lactobacillales</taxon>
        <taxon>Streptococcaceae</taxon>
        <taxon>Lactococcus</taxon>
    </lineage>
</organism>
<dbReference type="KEGG" id="lact:D7I46_04745"/>
<dbReference type="AlphaFoldDB" id="A0A387B9E3"/>
<evidence type="ECO:0000313" key="2">
    <source>
        <dbReference type="EMBL" id="AYG00455.1"/>
    </source>
</evidence>
<keyword evidence="1" id="KW-0812">Transmembrane</keyword>
<evidence type="ECO:0000313" key="3">
    <source>
        <dbReference type="Proteomes" id="UP000269374"/>
    </source>
</evidence>
<keyword evidence="1" id="KW-0472">Membrane</keyword>
<dbReference type="Proteomes" id="UP000269374">
    <property type="component" value="Chromosome"/>
</dbReference>
<dbReference type="EMBL" id="CP032627">
    <property type="protein sequence ID" value="AYG00455.1"/>
    <property type="molecule type" value="Genomic_DNA"/>
</dbReference>
<feature type="transmembrane region" description="Helical" evidence="1">
    <location>
        <begin position="21"/>
        <end position="38"/>
    </location>
</feature>
<sequence>MRNSQLIWEEFDHKMRKIRPIAIGVIVLLLGTLMFLLIQNTQKKTRTTKPTIALVNEDQAGMFNWC</sequence>
<proteinExistence type="predicted"/>
<keyword evidence="3" id="KW-1185">Reference proteome</keyword>
<reference evidence="2 3" key="1">
    <citation type="submission" date="2018-09" db="EMBL/GenBank/DDBJ databases">
        <title>Genome sequencing of strain 1JSPR-7.</title>
        <authorList>
            <person name="Heo J."/>
            <person name="Kim S.-J."/>
            <person name="Kwon S.-W."/>
        </authorList>
    </citation>
    <scope>NUCLEOTIDE SEQUENCE [LARGE SCALE GENOMIC DNA]</scope>
    <source>
        <strain evidence="2 3">1JSPR-7</strain>
    </source>
</reference>
<evidence type="ECO:0000256" key="1">
    <source>
        <dbReference type="SAM" id="Phobius"/>
    </source>
</evidence>
<gene>
    <name evidence="2" type="ORF">D7I46_04745</name>
</gene>
<name>A0A387B9E3_9LACT</name>
<keyword evidence="1" id="KW-1133">Transmembrane helix</keyword>